<dbReference type="GO" id="GO:0016491">
    <property type="term" value="F:oxidoreductase activity"/>
    <property type="evidence" value="ECO:0007669"/>
    <property type="project" value="InterPro"/>
</dbReference>
<dbReference type="PANTHER" id="PTHR42923:SF3">
    <property type="entry name" value="PROTOPORPHYRINOGEN OXIDASE"/>
    <property type="match status" value="1"/>
</dbReference>
<dbReference type="Gene3D" id="3.90.660.50">
    <property type="match status" value="1"/>
</dbReference>
<protein>
    <submittedName>
        <fullName evidence="2">Phytoene dehydrogenase enzyme</fullName>
    </submittedName>
</protein>
<dbReference type="InterPro" id="IPR050464">
    <property type="entry name" value="Zeta_carotene_desat/Oxidored"/>
</dbReference>
<dbReference type="STRING" id="1116391.PM3016_390"/>
<dbReference type="InterPro" id="IPR002937">
    <property type="entry name" value="Amino_oxidase"/>
</dbReference>
<evidence type="ECO:0000259" key="1">
    <source>
        <dbReference type="Pfam" id="PF01593"/>
    </source>
</evidence>
<dbReference type="HOGENOM" id="CLU_028676_0_0_9"/>
<dbReference type="KEGG" id="pmq:PM3016_390"/>
<gene>
    <name evidence="2" type="ORF">PM3016_390</name>
</gene>
<dbReference type="Proteomes" id="UP000007523">
    <property type="component" value="Chromosome"/>
</dbReference>
<dbReference type="InterPro" id="IPR036188">
    <property type="entry name" value="FAD/NAD-bd_sf"/>
</dbReference>
<proteinExistence type="predicted"/>
<organism evidence="2 3">
    <name type="scientific">Paenibacillus mucilaginosus 3016</name>
    <dbReference type="NCBI Taxonomy" id="1116391"/>
    <lineage>
        <taxon>Bacteria</taxon>
        <taxon>Bacillati</taxon>
        <taxon>Bacillota</taxon>
        <taxon>Bacilli</taxon>
        <taxon>Bacillales</taxon>
        <taxon>Paenibacillaceae</taxon>
        <taxon>Paenibacillus</taxon>
    </lineage>
</organism>
<sequence>MNPMEKNTYETAVIGGGLAGLLAAVMLGKAGQKVVLLEQSPRLGGRAMTVERGGALFNLGGHALYRDGEAYAMLQELGLRLPGGSPPASGFAIWQGRVVPLPGDPLKLLSSRLLSWSGKMEFGRLMLGLSKIDTTSLPRISLREWAEREVRDPMVRHIFYALCRTSTYSRDIDHQPAGPVLLQLQRSMKGGVLYLDGGWQTIVDQLRELAVKAGVTFAEGQAVEEILHDDGQVSGIRLKGGGTLRVSAVLAAVSPASLFHLVRGAEETVLRRWKDEARPVKAACLDLALKRLPSPGRHFALGLDQPVFFSHHSRVAKLSRNGTLVVHMIKYGGGDSDPQADEKLLEQTMSLLHPGWQNETAARQFLPNITVVHDAVHLGHSGPYPGPEVPGLAGLYAAGDWASHGEMLADAAAASAGRAVRKLLQDSRHGVRLEALV</sequence>
<dbReference type="Pfam" id="PF01593">
    <property type="entry name" value="Amino_oxidase"/>
    <property type="match status" value="1"/>
</dbReference>
<evidence type="ECO:0000313" key="3">
    <source>
        <dbReference type="Proteomes" id="UP000007523"/>
    </source>
</evidence>
<feature type="domain" description="Amine oxidase" evidence="1">
    <location>
        <begin position="18"/>
        <end position="423"/>
    </location>
</feature>
<evidence type="ECO:0000313" key="2">
    <source>
        <dbReference type="EMBL" id="AFC27364.1"/>
    </source>
</evidence>
<keyword evidence="3" id="KW-1185">Reference proteome</keyword>
<dbReference type="EMBL" id="CP003235">
    <property type="protein sequence ID" value="AFC27364.1"/>
    <property type="molecule type" value="Genomic_DNA"/>
</dbReference>
<dbReference type="SUPFAM" id="SSF51905">
    <property type="entry name" value="FAD/NAD(P)-binding domain"/>
    <property type="match status" value="1"/>
</dbReference>
<dbReference type="AlphaFoldDB" id="H6NS70"/>
<dbReference type="Gene3D" id="3.50.50.60">
    <property type="entry name" value="FAD/NAD(P)-binding domain"/>
    <property type="match status" value="1"/>
</dbReference>
<reference evidence="2 3" key="1">
    <citation type="journal article" date="2012" name="J. Bacteriol.">
        <title>Complete Genome Sequence of Paenibacillus mucilaginosus 3016, a Bacterium Functional as Microbial Fertilizer.</title>
        <authorList>
            <person name="Ma M."/>
            <person name="Wang Z."/>
            <person name="Li L."/>
            <person name="Jiang X."/>
            <person name="Guan D."/>
            <person name="Cao F."/>
            <person name="Chen H."/>
            <person name="Wang X."/>
            <person name="Shen D."/>
            <person name="Du B."/>
            <person name="Li J."/>
        </authorList>
    </citation>
    <scope>NUCLEOTIDE SEQUENCE [LARGE SCALE GENOMIC DNA]</scope>
    <source>
        <strain evidence="2 3">3016</strain>
    </source>
</reference>
<dbReference type="PANTHER" id="PTHR42923">
    <property type="entry name" value="PROTOPORPHYRINOGEN OXIDASE"/>
    <property type="match status" value="1"/>
</dbReference>
<name>H6NS70_9BACL</name>
<accession>H6NS70</accession>